<keyword evidence="4" id="KW-0547">Nucleotide-binding</keyword>
<dbReference type="PROSITE" id="PS50109">
    <property type="entry name" value="HIS_KIN"/>
    <property type="match status" value="1"/>
</dbReference>
<name>A0ABV6JN17_9PROT</name>
<comment type="caution">
    <text evidence="10">The sequence shown here is derived from an EMBL/GenBank/DDBJ whole genome shotgun (WGS) entry which is preliminary data.</text>
</comment>
<organism evidence="10 11">
    <name type="scientific">Roseomonas elaeocarpi</name>
    <dbReference type="NCBI Taxonomy" id="907779"/>
    <lineage>
        <taxon>Bacteria</taxon>
        <taxon>Pseudomonadati</taxon>
        <taxon>Pseudomonadota</taxon>
        <taxon>Alphaproteobacteria</taxon>
        <taxon>Acetobacterales</taxon>
        <taxon>Roseomonadaceae</taxon>
        <taxon>Roseomonas</taxon>
    </lineage>
</organism>
<dbReference type="EMBL" id="JBHLUN010000002">
    <property type="protein sequence ID" value="MFC0407107.1"/>
    <property type="molecule type" value="Genomic_DNA"/>
</dbReference>
<dbReference type="PANTHER" id="PTHR43065">
    <property type="entry name" value="SENSOR HISTIDINE KINASE"/>
    <property type="match status" value="1"/>
</dbReference>
<dbReference type="PRINTS" id="PR00344">
    <property type="entry name" value="BCTRLSENSOR"/>
</dbReference>
<dbReference type="InterPro" id="IPR004358">
    <property type="entry name" value="Sig_transdc_His_kin-like_C"/>
</dbReference>
<dbReference type="RefSeq" id="WP_377042799.1">
    <property type="nucleotide sequence ID" value="NZ_JBHLUN010000002.1"/>
</dbReference>
<keyword evidence="7" id="KW-0902">Two-component regulatory system</keyword>
<evidence type="ECO:0000256" key="7">
    <source>
        <dbReference type="ARBA" id="ARBA00023012"/>
    </source>
</evidence>
<keyword evidence="3" id="KW-0808">Transferase</keyword>
<reference evidence="10 11" key="1">
    <citation type="submission" date="2024-09" db="EMBL/GenBank/DDBJ databases">
        <authorList>
            <person name="Sun Q."/>
            <person name="Mori K."/>
        </authorList>
    </citation>
    <scope>NUCLEOTIDE SEQUENCE [LARGE SCALE GENOMIC DNA]</scope>
    <source>
        <strain evidence="10 11">TBRC 5777</strain>
    </source>
</reference>
<sequence>MPPQSSSQPASPGAGSSDAGSSDAATPATPHQDAAAAKLAAYPGFNPGPGHGPGTADQTGALWRQAAFNQGAAGALHDFNNLLQVVLGAFRSIDGQLGTAPTHKIRDLSSQGLCAAQRAASLSRGLLTREPVRSGTGAKLELAGFLRSIVPKVAMIAGGTVDVRLEHRGGPVLVSCSADEMEDALLNLAVNARDAMAAAGTLTIRAELVSVRSAFPAPCEHHVRISVSDTGSGMSEAVKARAFERHFTTKGQGGSGIGLAAVKEFVERNGGDVWISSSPGQGTIVALALPCEQHIDPVPTCGAAPAKWRALPAP</sequence>
<dbReference type="InterPro" id="IPR003594">
    <property type="entry name" value="HATPase_dom"/>
</dbReference>
<protein>
    <recommendedName>
        <fullName evidence="2">histidine kinase</fullName>
        <ecNumber evidence="2">2.7.13.3</ecNumber>
    </recommendedName>
</protein>
<accession>A0ABV6JN17</accession>
<dbReference type="SUPFAM" id="SSF55874">
    <property type="entry name" value="ATPase domain of HSP90 chaperone/DNA topoisomerase II/histidine kinase"/>
    <property type="match status" value="1"/>
</dbReference>
<dbReference type="EC" id="2.7.13.3" evidence="2"/>
<feature type="region of interest" description="Disordered" evidence="8">
    <location>
        <begin position="1"/>
        <end position="36"/>
    </location>
</feature>
<dbReference type="Gene3D" id="3.30.565.10">
    <property type="entry name" value="Histidine kinase-like ATPase, C-terminal domain"/>
    <property type="match status" value="1"/>
</dbReference>
<dbReference type="InterPro" id="IPR005467">
    <property type="entry name" value="His_kinase_dom"/>
</dbReference>
<keyword evidence="5 10" id="KW-0418">Kinase</keyword>
<evidence type="ECO:0000259" key="9">
    <source>
        <dbReference type="PROSITE" id="PS50109"/>
    </source>
</evidence>
<dbReference type="InterPro" id="IPR036890">
    <property type="entry name" value="HATPase_C_sf"/>
</dbReference>
<evidence type="ECO:0000256" key="1">
    <source>
        <dbReference type="ARBA" id="ARBA00000085"/>
    </source>
</evidence>
<evidence type="ECO:0000256" key="2">
    <source>
        <dbReference type="ARBA" id="ARBA00012438"/>
    </source>
</evidence>
<feature type="compositionally biased region" description="Low complexity" evidence="8">
    <location>
        <begin position="1"/>
        <end position="30"/>
    </location>
</feature>
<evidence type="ECO:0000256" key="6">
    <source>
        <dbReference type="ARBA" id="ARBA00022840"/>
    </source>
</evidence>
<comment type="catalytic activity">
    <reaction evidence="1">
        <text>ATP + protein L-histidine = ADP + protein N-phospho-L-histidine.</text>
        <dbReference type="EC" id="2.7.13.3"/>
    </reaction>
</comment>
<dbReference type="GO" id="GO:0016301">
    <property type="term" value="F:kinase activity"/>
    <property type="evidence" value="ECO:0007669"/>
    <property type="project" value="UniProtKB-KW"/>
</dbReference>
<evidence type="ECO:0000313" key="10">
    <source>
        <dbReference type="EMBL" id="MFC0407107.1"/>
    </source>
</evidence>
<dbReference type="Proteomes" id="UP001589865">
    <property type="component" value="Unassembled WGS sequence"/>
</dbReference>
<evidence type="ECO:0000313" key="11">
    <source>
        <dbReference type="Proteomes" id="UP001589865"/>
    </source>
</evidence>
<feature type="domain" description="Histidine kinase" evidence="9">
    <location>
        <begin position="74"/>
        <end position="293"/>
    </location>
</feature>
<dbReference type="PANTHER" id="PTHR43065:SF46">
    <property type="entry name" value="C4-DICARBOXYLATE TRANSPORT SENSOR PROTEIN DCTB"/>
    <property type="match status" value="1"/>
</dbReference>
<gene>
    <name evidence="10" type="ORF">ACFFGY_02525</name>
</gene>
<dbReference type="SMART" id="SM00387">
    <property type="entry name" value="HATPase_c"/>
    <property type="match status" value="1"/>
</dbReference>
<evidence type="ECO:0000256" key="4">
    <source>
        <dbReference type="ARBA" id="ARBA00022741"/>
    </source>
</evidence>
<evidence type="ECO:0000256" key="8">
    <source>
        <dbReference type="SAM" id="MobiDB-lite"/>
    </source>
</evidence>
<dbReference type="Pfam" id="PF02518">
    <property type="entry name" value="HATPase_c"/>
    <property type="match status" value="1"/>
</dbReference>
<evidence type="ECO:0000256" key="5">
    <source>
        <dbReference type="ARBA" id="ARBA00022777"/>
    </source>
</evidence>
<keyword evidence="6" id="KW-0067">ATP-binding</keyword>
<keyword evidence="11" id="KW-1185">Reference proteome</keyword>
<proteinExistence type="predicted"/>
<evidence type="ECO:0000256" key="3">
    <source>
        <dbReference type="ARBA" id="ARBA00022679"/>
    </source>
</evidence>